<reference evidence="2" key="1">
    <citation type="journal article" date="2008" name="Nat. Genet.">
        <title>The Pristionchus pacificus genome provides a unique perspective on nematode lifestyle and parasitism.</title>
        <authorList>
            <person name="Dieterich C."/>
            <person name="Clifton S.W."/>
            <person name="Schuster L.N."/>
            <person name="Chinwalla A."/>
            <person name="Delehaunty K."/>
            <person name="Dinkelacker I."/>
            <person name="Fulton L."/>
            <person name="Fulton R."/>
            <person name="Godfrey J."/>
            <person name="Minx P."/>
            <person name="Mitreva M."/>
            <person name="Roeseler W."/>
            <person name="Tian H."/>
            <person name="Witte H."/>
            <person name="Yang S.P."/>
            <person name="Wilson R.K."/>
            <person name="Sommer R.J."/>
        </authorList>
    </citation>
    <scope>NUCLEOTIDE SEQUENCE [LARGE SCALE GENOMIC DNA]</scope>
    <source>
        <strain evidence="2">PS312</strain>
    </source>
</reference>
<keyword evidence="2" id="KW-1185">Reference proteome</keyword>
<organism evidence="1 2">
    <name type="scientific">Pristionchus pacificus</name>
    <name type="common">Parasitic nematode worm</name>
    <dbReference type="NCBI Taxonomy" id="54126"/>
    <lineage>
        <taxon>Eukaryota</taxon>
        <taxon>Metazoa</taxon>
        <taxon>Ecdysozoa</taxon>
        <taxon>Nematoda</taxon>
        <taxon>Chromadorea</taxon>
        <taxon>Rhabditida</taxon>
        <taxon>Rhabditina</taxon>
        <taxon>Diplogasteromorpha</taxon>
        <taxon>Diplogasteroidea</taxon>
        <taxon>Neodiplogasteridae</taxon>
        <taxon>Pristionchus</taxon>
    </lineage>
</organism>
<evidence type="ECO:0000313" key="1">
    <source>
        <dbReference type="EnsemblMetazoa" id="PPA02166.1"/>
    </source>
</evidence>
<sequence length="232" mass="27356">MVVILTTLFIPHIITDGTTEEKIPSTEWYNHFKMHLARYKELRENGTMATVDEIIEINELKENMTESELKKELEILCEMDDTIYANWSTILFLIQFIAFSILLLYLIFSSLFLRLINYIERHFYKMTARQQDAFIKKWYRYLIFKKHLPLVHHRYKEIQFLHRNCLLCGGRRDAFRCRVTTITTDNQFIVKVQGEGENRIIDVTGPINGMERGMIPMAAAKRLGIPHTPPLA</sequence>
<accession>A0A8R1Y5I7</accession>
<name>A0A2A6C3I8_PRIPA</name>
<evidence type="ECO:0000313" key="2">
    <source>
        <dbReference type="Proteomes" id="UP000005239"/>
    </source>
</evidence>
<dbReference type="Proteomes" id="UP000005239">
    <property type="component" value="Unassembled WGS sequence"/>
</dbReference>
<protein>
    <submittedName>
        <fullName evidence="1">Uncharacterized protein</fullName>
    </submittedName>
</protein>
<accession>A0A2A6C3I8</accession>
<dbReference type="EnsemblMetazoa" id="PPA02166.1">
    <property type="protein sequence ID" value="PPA02166.1"/>
    <property type="gene ID" value="WBGene00091720"/>
</dbReference>
<gene>
    <name evidence="1" type="primary">WBGene00091720</name>
</gene>
<dbReference type="AlphaFoldDB" id="A0A2A6C3I8"/>
<reference evidence="1" key="2">
    <citation type="submission" date="2022-06" db="UniProtKB">
        <authorList>
            <consortium name="EnsemblMetazoa"/>
        </authorList>
    </citation>
    <scope>IDENTIFICATION</scope>
    <source>
        <strain evidence="1">PS312</strain>
    </source>
</reference>
<proteinExistence type="predicted"/>